<dbReference type="PANTHER" id="PTHR22603">
    <property type="entry name" value="CHOLINE/ETHANOALAMINE KINASE"/>
    <property type="match status" value="1"/>
</dbReference>
<dbReference type="GO" id="GO:0004305">
    <property type="term" value="F:ethanolamine kinase activity"/>
    <property type="evidence" value="ECO:0007669"/>
    <property type="project" value="TreeGrafter"/>
</dbReference>
<dbReference type="SUPFAM" id="SSF56112">
    <property type="entry name" value="Protein kinase-like (PK-like)"/>
    <property type="match status" value="1"/>
</dbReference>
<evidence type="ECO:0000256" key="1">
    <source>
        <dbReference type="ARBA" id="ARBA00023209"/>
    </source>
</evidence>
<dbReference type="InterPro" id="IPR011009">
    <property type="entry name" value="Kinase-like_dom_sf"/>
</dbReference>
<dbReference type="GO" id="GO:0004103">
    <property type="term" value="F:choline kinase activity"/>
    <property type="evidence" value="ECO:0007669"/>
    <property type="project" value="TreeGrafter"/>
</dbReference>
<evidence type="ECO:0000313" key="4">
    <source>
        <dbReference type="EMBL" id="VEN49259.1"/>
    </source>
</evidence>
<evidence type="ECO:0008006" key="6">
    <source>
        <dbReference type="Google" id="ProtNLM"/>
    </source>
</evidence>
<dbReference type="EMBL" id="CAACVG010008314">
    <property type="protein sequence ID" value="VEN49259.1"/>
    <property type="molecule type" value="Genomic_DNA"/>
</dbReference>
<dbReference type="GO" id="GO:0006646">
    <property type="term" value="P:phosphatidylethanolamine biosynthetic process"/>
    <property type="evidence" value="ECO:0007669"/>
    <property type="project" value="TreeGrafter"/>
</dbReference>
<evidence type="ECO:0000256" key="2">
    <source>
        <dbReference type="ARBA" id="ARBA00023264"/>
    </source>
</evidence>
<accession>A0A653CMX9</accession>
<protein>
    <recommendedName>
        <fullName evidence="6">Aminoglycoside phosphotransferase domain-containing protein</fullName>
    </recommendedName>
</protein>
<keyword evidence="2" id="KW-1208">Phospholipid metabolism</keyword>
<dbReference type="Proteomes" id="UP000410492">
    <property type="component" value="Unassembled WGS sequence"/>
</dbReference>
<name>A0A653CMX9_CALMS</name>
<gene>
    <name evidence="4" type="ORF">CALMAC_LOCUS10426</name>
</gene>
<organism evidence="4 5">
    <name type="scientific">Callosobruchus maculatus</name>
    <name type="common">Southern cowpea weevil</name>
    <name type="synonym">Pulse bruchid</name>
    <dbReference type="NCBI Taxonomy" id="64391"/>
    <lineage>
        <taxon>Eukaryota</taxon>
        <taxon>Metazoa</taxon>
        <taxon>Ecdysozoa</taxon>
        <taxon>Arthropoda</taxon>
        <taxon>Hexapoda</taxon>
        <taxon>Insecta</taxon>
        <taxon>Pterygota</taxon>
        <taxon>Neoptera</taxon>
        <taxon>Endopterygota</taxon>
        <taxon>Coleoptera</taxon>
        <taxon>Polyphaga</taxon>
        <taxon>Cucujiformia</taxon>
        <taxon>Chrysomeloidea</taxon>
        <taxon>Chrysomelidae</taxon>
        <taxon>Bruchinae</taxon>
        <taxon>Bruchini</taxon>
        <taxon>Callosobruchus</taxon>
    </lineage>
</organism>
<evidence type="ECO:0000256" key="3">
    <source>
        <dbReference type="ARBA" id="ARBA00038211"/>
    </source>
</evidence>
<keyword evidence="1" id="KW-0594">Phospholipid biosynthesis</keyword>
<reference evidence="4 5" key="1">
    <citation type="submission" date="2019-01" db="EMBL/GenBank/DDBJ databases">
        <authorList>
            <person name="Sayadi A."/>
        </authorList>
    </citation>
    <scope>NUCLEOTIDE SEQUENCE [LARGE SCALE GENOMIC DNA]</scope>
</reference>
<proteinExistence type="inferred from homology"/>
<sequence>MLDIVTKKQMPGDNVEMRELTARICRDYLHGAWKRVTANNIGFKHISGGLSNLLYHVSLPEDLLPSPAASSKHQRHPQEPKEVLIRVYGQTHGEGALEALITESVVFTLLSERGLGPKLHGIFPGGRIEQYIDARPLLTKELAHPKLSGRIAQKMAAIHSMEVSRGMCVTLAGTDGGDVRKGMRLSKYCGLVDTLDVLRIDMASLEMR</sequence>
<dbReference type="Pfam" id="PF01633">
    <property type="entry name" value="Choline_kinase"/>
    <property type="match status" value="1"/>
</dbReference>
<evidence type="ECO:0000313" key="5">
    <source>
        <dbReference type="Proteomes" id="UP000410492"/>
    </source>
</evidence>
<dbReference type="PANTHER" id="PTHR22603:SF93">
    <property type="entry name" value="RE24176P"/>
    <property type="match status" value="1"/>
</dbReference>
<dbReference type="Gene3D" id="3.30.200.20">
    <property type="entry name" value="Phosphorylase Kinase, domain 1"/>
    <property type="match status" value="1"/>
</dbReference>
<dbReference type="AlphaFoldDB" id="A0A653CMX9"/>
<comment type="similarity">
    <text evidence="3">Belongs to the choline/ethanolamine kinase family.</text>
</comment>
<dbReference type="Gene3D" id="3.90.1200.10">
    <property type="match status" value="1"/>
</dbReference>
<keyword evidence="5" id="KW-1185">Reference proteome</keyword>
<dbReference type="GO" id="GO:0005737">
    <property type="term" value="C:cytoplasm"/>
    <property type="evidence" value="ECO:0007669"/>
    <property type="project" value="TreeGrafter"/>
</dbReference>
<keyword evidence="1" id="KW-0443">Lipid metabolism</keyword>
<keyword evidence="1" id="KW-0444">Lipid biosynthesis</keyword>
<dbReference type="OrthoDB" id="3649325at2759"/>